<evidence type="ECO:0000256" key="3">
    <source>
        <dbReference type="ARBA" id="ARBA00022801"/>
    </source>
</evidence>
<dbReference type="PROSITE" id="PS51892">
    <property type="entry name" value="SUBTILASE"/>
    <property type="match status" value="1"/>
</dbReference>
<dbReference type="InterPro" id="IPR050131">
    <property type="entry name" value="Peptidase_S8_subtilisin-like"/>
</dbReference>
<feature type="signal peptide" evidence="7">
    <location>
        <begin position="1"/>
        <end position="23"/>
    </location>
</feature>
<feature type="compositionally biased region" description="Basic and acidic residues" evidence="6">
    <location>
        <begin position="100"/>
        <end position="115"/>
    </location>
</feature>
<dbReference type="Pfam" id="PF00082">
    <property type="entry name" value="Peptidase_S8"/>
    <property type="match status" value="1"/>
</dbReference>
<dbReference type="CDD" id="cd04077">
    <property type="entry name" value="Peptidases_S8_PCSK9_ProteinaseK_like"/>
    <property type="match status" value="1"/>
</dbReference>
<keyword evidence="4 5" id="KW-0720">Serine protease</keyword>
<proteinExistence type="inferred from homology"/>
<evidence type="ECO:0000256" key="4">
    <source>
        <dbReference type="ARBA" id="ARBA00022825"/>
    </source>
</evidence>
<feature type="chain" id="PRO_5046219369" description="Peptidase S8/S53 domain-containing protein" evidence="7">
    <location>
        <begin position="24"/>
        <end position="448"/>
    </location>
</feature>
<comment type="similarity">
    <text evidence="1 5">Belongs to the peptidase S8 family.</text>
</comment>
<dbReference type="InterPro" id="IPR023827">
    <property type="entry name" value="Peptidase_S8_Asp-AS"/>
</dbReference>
<evidence type="ECO:0000256" key="7">
    <source>
        <dbReference type="SAM" id="SignalP"/>
    </source>
</evidence>
<dbReference type="EMBL" id="CAWUHC010000023">
    <property type="protein sequence ID" value="CAK7218336.1"/>
    <property type="molecule type" value="Genomic_DNA"/>
</dbReference>
<comment type="caution">
    <text evidence="9">The sequence shown here is derived from an EMBL/GenBank/DDBJ whole genome shotgun (WGS) entry which is preliminary data.</text>
</comment>
<feature type="region of interest" description="Disordered" evidence="6">
    <location>
        <begin position="86"/>
        <end position="117"/>
    </location>
</feature>
<dbReference type="InterPro" id="IPR022398">
    <property type="entry name" value="Peptidase_S8_His-AS"/>
</dbReference>
<keyword evidence="10" id="KW-1185">Reference proteome</keyword>
<evidence type="ECO:0000259" key="8">
    <source>
        <dbReference type="Pfam" id="PF00082"/>
    </source>
</evidence>
<evidence type="ECO:0000313" key="10">
    <source>
        <dbReference type="Proteomes" id="UP001642406"/>
    </source>
</evidence>
<keyword evidence="7" id="KW-0732">Signal</keyword>
<reference evidence="9 10" key="1">
    <citation type="submission" date="2024-01" db="EMBL/GenBank/DDBJ databases">
        <authorList>
            <person name="Allen C."/>
            <person name="Tagirdzhanova G."/>
        </authorList>
    </citation>
    <scope>NUCLEOTIDE SEQUENCE [LARGE SCALE GENOMIC DNA]</scope>
</reference>
<feature type="active site" description="Charge relay system" evidence="5">
    <location>
        <position position="391"/>
    </location>
</feature>
<sequence length="448" mass="47080">MAPLRHFATLVAFLAVSSVSVIAAPATDVDPLSTKTAPQPAAAQKGFKPLNEGVANSIPGSYIAVYKTTVSDGAIEAHQAQVASTIARRNLDQRRRRRSESRSDDDSSLPEKETTSDPIRINKFRALALTNADDETMTAVYQSPEIDYVEQDSAIHPCDSATQQGAPPGLSRISHAVVDPLSGYTYDNTAGYGITAYIVDSGIQLNHTDFQGRAVWGTNGIDSFNGDDTGHGTHVAGIVGGRTYGVAKNVALVAVRVLNQKGEGSFVTMFKGMQWILDDIAKNNLKGRAVACVSLVGAYNKATSDAVTNMVNAGIVFVSAAGNDGTNATSQLSPASAPDSITVSSINQTTDERAYFGNYGPEVTIFAAGVDVISTYIGPTTFEAAILSGTSASASHVAGLAAYLMRYESITDPRAVKKRIIELAGYTGATVFGNGRNTTSLIANNGHM</sequence>
<name>A0ABP0BFQ3_9PEZI</name>
<feature type="active site" description="Charge relay system" evidence="5">
    <location>
        <position position="231"/>
    </location>
</feature>
<keyword evidence="3 5" id="KW-0378">Hydrolase</keyword>
<dbReference type="Proteomes" id="UP001642406">
    <property type="component" value="Unassembled WGS sequence"/>
</dbReference>
<gene>
    <name evidence="9" type="ORF">SBRCBS47491_003475</name>
</gene>
<dbReference type="PRINTS" id="PR00723">
    <property type="entry name" value="SUBTILISIN"/>
</dbReference>
<protein>
    <recommendedName>
        <fullName evidence="8">Peptidase S8/S53 domain-containing protein</fullName>
    </recommendedName>
</protein>
<evidence type="ECO:0000256" key="5">
    <source>
        <dbReference type="PROSITE-ProRule" id="PRU01240"/>
    </source>
</evidence>
<evidence type="ECO:0000256" key="1">
    <source>
        <dbReference type="ARBA" id="ARBA00011073"/>
    </source>
</evidence>
<evidence type="ECO:0000313" key="9">
    <source>
        <dbReference type="EMBL" id="CAK7218336.1"/>
    </source>
</evidence>
<dbReference type="PROSITE" id="PS00136">
    <property type="entry name" value="SUBTILASE_ASP"/>
    <property type="match status" value="1"/>
</dbReference>
<dbReference type="PANTHER" id="PTHR43806:SF11">
    <property type="entry name" value="CEREVISIN-RELATED"/>
    <property type="match status" value="1"/>
</dbReference>
<dbReference type="PROSITE" id="PS00137">
    <property type="entry name" value="SUBTILASE_HIS"/>
    <property type="match status" value="1"/>
</dbReference>
<feature type="active site" description="Charge relay system" evidence="5">
    <location>
        <position position="200"/>
    </location>
</feature>
<dbReference type="InterPro" id="IPR000209">
    <property type="entry name" value="Peptidase_S8/S53_dom"/>
</dbReference>
<evidence type="ECO:0000256" key="6">
    <source>
        <dbReference type="SAM" id="MobiDB-lite"/>
    </source>
</evidence>
<accession>A0ABP0BFQ3</accession>
<keyword evidence="2 5" id="KW-0645">Protease</keyword>
<dbReference type="InterPro" id="IPR015500">
    <property type="entry name" value="Peptidase_S8_subtilisin-rel"/>
</dbReference>
<dbReference type="InterPro" id="IPR034193">
    <property type="entry name" value="PCSK9_ProteinaseK-like"/>
</dbReference>
<dbReference type="SUPFAM" id="SSF52743">
    <property type="entry name" value="Subtilisin-like"/>
    <property type="match status" value="1"/>
</dbReference>
<evidence type="ECO:0000256" key="2">
    <source>
        <dbReference type="ARBA" id="ARBA00022670"/>
    </source>
</evidence>
<dbReference type="Gene3D" id="3.40.50.200">
    <property type="entry name" value="Peptidase S8/S53 domain"/>
    <property type="match status" value="1"/>
</dbReference>
<dbReference type="InterPro" id="IPR036852">
    <property type="entry name" value="Peptidase_S8/S53_dom_sf"/>
</dbReference>
<organism evidence="9 10">
    <name type="scientific">Sporothrix bragantina</name>
    <dbReference type="NCBI Taxonomy" id="671064"/>
    <lineage>
        <taxon>Eukaryota</taxon>
        <taxon>Fungi</taxon>
        <taxon>Dikarya</taxon>
        <taxon>Ascomycota</taxon>
        <taxon>Pezizomycotina</taxon>
        <taxon>Sordariomycetes</taxon>
        <taxon>Sordariomycetidae</taxon>
        <taxon>Ophiostomatales</taxon>
        <taxon>Ophiostomataceae</taxon>
        <taxon>Sporothrix</taxon>
    </lineage>
</organism>
<feature type="domain" description="Peptidase S8/S53" evidence="8">
    <location>
        <begin position="193"/>
        <end position="424"/>
    </location>
</feature>
<dbReference type="PANTHER" id="PTHR43806">
    <property type="entry name" value="PEPTIDASE S8"/>
    <property type="match status" value="1"/>
</dbReference>